<dbReference type="Pfam" id="PF03070">
    <property type="entry name" value="TENA_THI-4"/>
    <property type="match status" value="1"/>
</dbReference>
<proteinExistence type="inferred from homology"/>
<dbReference type="RefSeq" id="WP_284375827.1">
    <property type="nucleotide sequence ID" value="NZ_BSNN01000002.1"/>
</dbReference>
<comment type="catalytic activity">
    <reaction evidence="1">
        <text>thiamine + H2O = 5-(2-hydroxyethyl)-4-methylthiazole + 4-amino-5-hydroxymethyl-2-methylpyrimidine + H(+)</text>
        <dbReference type="Rhea" id="RHEA:17509"/>
        <dbReference type="ChEBI" id="CHEBI:15377"/>
        <dbReference type="ChEBI" id="CHEBI:15378"/>
        <dbReference type="ChEBI" id="CHEBI:16892"/>
        <dbReference type="ChEBI" id="CHEBI:17957"/>
        <dbReference type="ChEBI" id="CHEBI:18385"/>
        <dbReference type="EC" id="3.5.99.2"/>
    </reaction>
</comment>
<dbReference type="InterPro" id="IPR050967">
    <property type="entry name" value="Thiamine_Salvage_TenA"/>
</dbReference>
<dbReference type="SUPFAM" id="SSF48613">
    <property type="entry name" value="Heme oxygenase-like"/>
    <property type="match status" value="1"/>
</dbReference>
<accession>A0ABQ5VS39</accession>
<reference evidence="4" key="1">
    <citation type="journal article" date="2019" name="Int. J. Syst. Evol. Microbiol.">
        <title>The Global Catalogue of Microorganisms (GCM) 10K type strain sequencing project: providing services to taxonomists for standard genome sequencing and annotation.</title>
        <authorList>
            <consortium name="The Broad Institute Genomics Platform"/>
            <consortium name="The Broad Institute Genome Sequencing Center for Infectious Disease"/>
            <person name="Wu L."/>
            <person name="Ma J."/>
        </authorList>
    </citation>
    <scope>NUCLEOTIDE SEQUENCE [LARGE SCALE GENOMIC DNA]</scope>
    <source>
        <strain evidence="4">NBRC 110140</strain>
    </source>
</reference>
<comment type="caution">
    <text evidence="3">The sequence shown here is derived from an EMBL/GenBank/DDBJ whole genome shotgun (WGS) entry which is preliminary data.</text>
</comment>
<dbReference type="CDD" id="cd19358">
    <property type="entry name" value="TenA_E_Spr0628-like"/>
    <property type="match status" value="1"/>
</dbReference>
<comment type="function">
    <text evidence="1">Catalyzes an amino-pyrimidine hydrolysis reaction at the C5' of the pyrimidine moiety of thiamine compounds, a reaction that is part of a thiamine salvage pathway. Thus, catalyzes the conversion of 4-amino-5-aminomethyl-2-methylpyrimidine to 4-amino-5-hydroxymethyl-2-methylpyrimidine (HMP).</text>
</comment>
<name>A0ABQ5VS39_9RHOB</name>
<feature type="domain" description="Thiaminase-2/PQQC" evidence="2">
    <location>
        <begin position="10"/>
        <end position="214"/>
    </location>
</feature>
<dbReference type="PANTHER" id="PTHR43198:SF2">
    <property type="entry name" value="SI:CH1073-67J19.1-RELATED"/>
    <property type="match status" value="1"/>
</dbReference>
<comment type="similarity">
    <text evidence="1">Belongs to the TenA family.</text>
</comment>
<sequence>MRATEHLQHSVQQDWDAATDHQFCKELADGTLPLAKMRWYLVQDYKFVDQFVRLLATSIAHAPTLADGVPSAQFLGLVTSTENTYFLRSFKALEISQQAQNADTAPATADFQALMSEAQTSGCYAQMLAVLVVAEWSYLTWADRYTNYAPDLPFWYSEWIDLHTGAGFEGVVNHLRGQLDGIWDDLDATQKSGATTMFQRAVACERAFFDAAYGAS</sequence>
<evidence type="ECO:0000313" key="4">
    <source>
        <dbReference type="Proteomes" id="UP001156694"/>
    </source>
</evidence>
<evidence type="ECO:0000259" key="2">
    <source>
        <dbReference type="Pfam" id="PF03070"/>
    </source>
</evidence>
<gene>
    <name evidence="3" type="ORF">GCM10007939_04690</name>
</gene>
<organism evidence="3 4">
    <name type="scientific">Amylibacter marinus</name>
    <dbReference type="NCBI Taxonomy" id="1475483"/>
    <lineage>
        <taxon>Bacteria</taxon>
        <taxon>Pseudomonadati</taxon>
        <taxon>Pseudomonadota</taxon>
        <taxon>Alphaproteobacteria</taxon>
        <taxon>Rhodobacterales</taxon>
        <taxon>Paracoccaceae</taxon>
        <taxon>Amylibacter</taxon>
    </lineage>
</organism>
<dbReference type="InterPro" id="IPR004305">
    <property type="entry name" value="Thiaminase-2/PQQC"/>
</dbReference>
<dbReference type="EC" id="3.5.99.2" evidence="1"/>
<dbReference type="Proteomes" id="UP001156694">
    <property type="component" value="Unassembled WGS sequence"/>
</dbReference>
<dbReference type="PIRSF" id="PIRSF003170">
    <property type="entry name" value="Pet18p"/>
    <property type="match status" value="1"/>
</dbReference>
<keyword evidence="4" id="KW-1185">Reference proteome</keyword>
<dbReference type="Gene3D" id="1.20.910.10">
    <property type="entry name" value="Heme oxygenase-like"/>
    <property type="match status" value="1"/>
</dbReference>
<comment type="pathway">
    <text evidence="1">Cofactor biosynthesis; thiamine diphosphate biosynthesis.</text>
</comment>
<keyword evidence="1" id="KW-0784">Thiamine biosynthesis</keyword>
<evidence type="ECO:0000256" key="1">
    <source>
        <dbReference type="PIRNR" id="PIRNR003170"/>
    </source>
</evidence>
<comment type="catalytic activity">
    <reaction evidence="1">
        <text>4-amino-5-aminomethyl-2-methylpyrimidine + H2O = 4-amino-5-hydroxymethyl-2-methylpyrimidine + NH4(+)</text>
        <dbReference type="Rhea" id="RHEA:31799"/>
        <dbReference type="ChEBI" id="CHEBI:15377"/>
        <dbReference type="ChEBI" id="CHEBI:16892"/>
        <dbReference type="ChEBI" id="CHEBI:28938"/>
        <dbReference type="ChEBI" id="CHEBI:63416"/>
        <dbReference type="EC" id="3.5.99.2"/>
    </reaction>
</comment>
<dbReference type="InterPro" id="IPR016084">
    <property type="entry name" value="Haem_Oase-like_multi-hlx"/>
</dbReference>
<evidence type="ECO:0000313" key="3">
    <source>
        <dbReference type="EMBL" id="GLQ34186.1"/>
    </source>
</evidence>
<protein>
    <recommendedName>
        <fullName evidence="1">Aminopyrimidine aminohydrolase</fullName>
        <ecNumber evidence="1">3.5.99.2</ecNumber>
    </recommendedName>
</protein>
<dbReference type="EMBL" id="BSNN01000002">
    <property type="protein sequence ID" value="GLQ34186.1"/>
    <property type="molecule type" value="Genomic_DNA"/>
</dbReference>
<dbReference type="PANTHER" id="PTHR43198">
    <property type="entry name" value="BIFUNCTIONAL TH2 PROTEIN"/>
    <property type="match status" value="1"/>
</dbReference>
<keyword evidence="1" id="KW-0378">Hydrolase</keyword>
<dbReference type="InterPro" id="IPR026285">
    <property type="entry name" value="TenA_E"/>
</dbReference>